<accession>A0A2I0QZY9</accession>
<comment type="caution">
    <text evidence="1">The sequence shown here is derived from an EMBL/GenBank/DDBJ whole genome shotgun (WGS) entry which is preliminary data.</text>
</comment>
<organism evidence="1 2">
    <name type="scientific">Brumimicrobium salinarum</name>
    <dbReference type="NCBI Taxonomy" id="2058658"/>
    <lineage>
        <taxon>Bacteria</taxon>
        <taxon>Pseudomonadati</taxon>
        <taxon>Bacteroidota</taxon>
        <taxon>Flavobacteriia</taxon>
        <taxon>Flavobacteriales</taxon>
        <taxon>Crocinitomicaceae</taxon>
        <taxon>Brumimicrobium</taxon>
    </lineage>
</organism>
<dbReference type="EMBL" id="PJNI01000017">
    <property type="protein sequence ID" value="PKR79873.1"/>
    <property type="molecule type" value="Genomic_DNA"/>
</dbReference>
<proteinExistence type="predicted"/>
<dbReference type="Proteomes" id="UP000236654">
    <property type="component" value="Unassembled WGS sequence"/>
</dbReference>
<evidence type="ECO:0008006" key="3">
    <source>
        <dbReference type="Google" id="ProtNLM"/>
    </source>
</evidence>
<dbReference type="RefSeq" id="WP_101335469.1">
    <property type="nucleotide sequence ID" value="NZ_PJNI01000017.1"/>
</dbReference>
<keyword evidence="2" id="KW-1185">Reference proteome</keyword>
<dbReference type="SUPFAM" id="SSF117070">
    <property type="entry name" value="LEA14-like"/>
    <property type="match status" value="1"/>
</dbReference>
<evidence type="ECO:0000313" key="1">
    <source>
        <dbReference type="EMBL" id="PKR79873.1"/>
    </source>
</evidence>
<name>A0A2I0QZY9_9FLAO</name>
<dbReference type="Gene3D" id="2.60.40.1820">
    <property type="match status" value="1"/>
</dbReference>
<dbReference type="OrthoDB" id="1467259at2"/>
<dbReference type="AlphaFoldDB" id="A0A2I0QZY9"/>
<sequence length="159" mass="18350">MKEIKYLLILLSVFLFGTGCIENPEFKGVSNFKIDEINKEKLAFNVDVSTFNPNGYKLKVRKSKFKLYLNDNFIGNAHLKKKYVMKKKSTTLENVPVEIFLEKGMFLSLMQIATKGKVSLRLEGVMKASVVGFPVRRKIDQTEQLDLKDLNINLEHFLR</sequence>
<gene>
    <name evidence="1" type="ORF">CW751_13035</name>
</gene>
<protein>
    <recommendedName>
        <fullName evidence="3">Late embryogenesis abundant protein LEA-2 subgroup domain-containing protein</fullName>
    </recommendedName>
</protein>
<reference evidence="1 2" key="1">
    <citation type="submission" date="2017-12" db="EMBL/GenBank/DDBJ databases">
        <title>The draft genome sequence of Brumimicrobium saltpan LHR20.</title>
        <authorList>
            <person name="Do Z.-J."/>
            <person name="Luo H.-R."/>
        </authorList>
    </citation>
    <scope>NUCLEOTIDE SEQUENCE [LARGE SCALE GENOMIC DNA]</scope>
    <source>
        <strain evidence="1 2">LHR20</strain>
    </source>
</reference>
<dbReference type="PROSITE" id="PS51257">
    <property type="entry name" value="PROKAR_LIPOPROTEIN"/>
    <property type="match status" value="1"/>
</dbReference>
<evidence type="ECO:0000313" key="2">
    <source>
        <dbReference type="Proteomes" id="UP000236654"/>
    </source>
</evidence>